<name>A0ABQ3G789_9BURK</name>
<dbReference type="InterPro" id="IPR039421">
    <property type="entry name" value="Type_1_exporter"/>
</dbReference>
<evidence type="ECO:0000256" key="2">
    <source>
        <dbReference type="ARBA" id="ARBA00022475"/>
    </source>
</evidence>
<dbReference type="PANTHER" id="PTHR24221:SF654">
    <property type="entry name" value="ATP-BINDING CASSETTE SUB-FAMILY B MEMBER 6"/>
    <property type="match status" value="1"/>
</dbReference>
<keyword evidence="4" id="KW-0547">Nucleotide-binding</keyword>
<keyword evidence="5" id="KW-0067">ATP-binding</keyword>
<dbReference type="InterPro" id="IPR027417">
    <property type="entry name" value="P-loop_NTPase"/>
</dbReference>
<dbReference type="PROSITE" id="PS50893">
    <property type="entry name" value="ABC_TRANSPORTER_2"/>
    <property type="match status" value="1"/>
</dbReference>
<evidence type="ECO:0000256" key="6">
    <source>
        <dbReference type="ARBA" id="ARBA00022989"/>
    </source>
</evidence>
<dbReference type="InterPro" id="IPR036640">
    <property type="entry name" value="ABC1_TM_sf"/>
</dbReference>
<evidence type="ECO:0000259" key="9">
    <source>
        <dbReference type="PROSITE" id="PS50893"/>
    </source>
</evidence>
<proteinExistence type="predicted"/>
<dbReference type="PROSITE" id="PS00211">
    <property type="entry name" value="ABC_TRANSPORTER_1"/>
    <property type="match status" value="1"/>
</dbReference>
<keyword evidence="7 8" id="KW-0472">Membrane</keyword>
<feature type="transmembrane region" description="Helical" evidence="8">
    <location>
        <begin position="219"/>
        <end position="239"/>
    </location>
</feature>
<dbReference type="Gene3D" id="1.20.1560.10">
    <property type="entry name" value="ABC transporter type 1, transmembrane domain"/>
    <property type="match status" value="1"/>
</dbReference>
<evidence type="ECO:0000256" key="5">
    <source>
        <dbReference type="ARBA" id="ARBA00022840"/>
    </source>
</evidence>
<dbReference type="SUPFAM" id="SSF52540">
    <property type="entry name" value="P-loop containing nucleoside triphosphate hydrolases"/>
    <property type="match status" value="1"/>
</dbReference>
<dbReference type="Pfam" id="PF00005">
    <property type="entry name" value="ABC_tran"/>
    <property type="match status" value="1"/>
</dbReference>
<evidence type="ECO:0000313" key="12">
    <source>
        <dbReference type="Proteomes" id="UP000626210"/>
    </source>
</evidence>
<dbReference type="InterPro" id="IPR011527">
    <property type="entry name" value="ABC1_TM_dom"/>
</dbReference>
<dbReference type="InterPro" id="IPR003439">
    <property type="entry name" value="ABC_transporter-like_ATP-bd"/>
</dbReference>
<comment type="subcellular location">
    <subcellularLocation>
        <location evidence="1">Cell membrane</location>
        <topology evidence="1">Multi-pass membrane protein</topology>
    </subcellularLocation>
</comment>
<dbReference type="InterPro" id="IPR017871">
    <property type="entry name" value="ABC_transporter-like_CS"/>
</dbReference>
<accession>A0ABQ3G789</accession>
<protein>
    <submittedName>
        <fullName evidence="11">Multidrug ABC transporter ATPase</fullName>
    </submittedName>
</protein>
<evidence type="ECO:0000256" key="3">
    <source>
        <dbReference type="ARBA" id="ARBA00022692"/>
    </source>
</evidence>
<comment type="caution">
    <text evidence="11">The sequence shown here is derived from an EMBL/GenBank/DDBJ whole genome shotgun (WGS) entry which is preliminary data.</text>
</comment>
<keyword evidence="12" id="KW-1185">Reference proteome</keyword>
<keyword evidence="3 8" id="KW-0812">Transmembrane</keyword>
<dbReference type="Gene3D" id="3.40.50.300">
    <property type="entry name" value="P-loop containing nucleotide triphosphate hydrolases"/>
    <property type="match status" value="1"/>
</dbReference>
<keyword evidence="6 8" id="KW-1133">Transmembrane helix</keyword>
<dbReference type="PROSITE" id="PS50929">
    <property type="entry name" value="ABC_TM1F"/>
    <property type="match status" value="1"/>
</dbReference>
<feature type="transmembrane region" description="Helical" evidence="8">
    <location>
        <begin position="268"/>
        <end position="288"/>
    </location>
</feature>
<dbReference type="EMBL" id="BMYK01000019">
    <property type="protein sequence ID" value="GHC94845.1"/>
    <property type="molecule type" value="Genomic_DNA"/>
</dbReference>
<evidence type="ECO:0000259" key="10">
    <source>
        <dbReference type="PROSITE" id="PS50929"/>
    </source>
</evidence>
<keyword evidence="2" id="KW-1003">Cell membrane</keyword>
<dbReference type="SMART" id="SM00382">
    <property type="entry name" value="AAA"/>
    <property type="match status" value="1"/>
</dbReference>
<evidence type="ECO:0000256" key="7">
    <source>
        <dbReference type="ARBA" id="ARBA00023136"/>
    </source>
</evidence>
<feature type="transmembrane region" description="Helical" evidence="8">
    <location>
        <begin position="173"/>
        <end position="199"/>
    </location>
</feature>
<reference evidence="12" key="1">
    <citation type="journal article" date="2019" name="Int. J. Syst. Evol. Microbiol.">
        <title>The Global Catalogue of Microorganisms (GCM) 10K type strain sequencing project: providing services to taxonomists for standard genome sequencing and annotation.</title>
        <authorList>
            <consortium name="The Broad Institute Genomics Platform"/>
            <consortium name="The Broad Institute Genome Sequencing Center for Infectious Disease"/>
            <person name="Wu L."/>
            <person name="Ma J."/>
        </authorList>
    </citation>
    <scope>NUCLEOTIDE SEQUENCE [LARGE SCALE GENOMIC DNA]</scope>
    <source>
        <strain evidence="12">KCTC 23314</strain>
    </source>
</reference>
<evidence type="ECO:0000256" key="8">
    <source>
        <dbReference type="SAM" id="Phobius"/>
    </source>
</evidence>
<gene>
    <name evidence="11" type="ORF">GCM10007320_47150</name>
</gene>
<dbReference type="InterPro" id="IPR003593">
    <property type="entry name" value="AAA+_ATPase"/>
</dbReference>
<dbReference type="Proteomes" id="UP000626210">
    <property type="component" value="Unassembled WGS sequence"/>
</dbReference>
<dbReference type="PANTHER" id="PTHR24221">
    <property type="entry name" value="ATP-BINDING CASSETTE SUB-FAMILY B"/>
    <property type="match status" value="1"/>
</dbReference>
<evidence type="ECO:0000256" key="1">
    <source>
        <dbReference type="ARBA" id="ARBA00004651"/>
    </source>
</evidence>
<evidence type="ECO:0000256" key="4">
    <source>
        <dbReference type="ARBA" id="ARBA00022741"/>
    </source>
</evidence>
<dbReference type="Pfam" id="PF00664">
    <property type="entry name" value="ABC_membrane"/>
    <property type="match status" value="1"/>
</dbReference>
<feature type="transmembrane region" description="Helical" evidence="8">
    <location>
        <begin position="81"/>
        <end position="98"/>
    </location>
</feature>
<organism evidence="11 12">
    <name type="scientific">Pseudorhodoferax aquiterrae</name>
    <dbReference type="NCBI Taxonomy" id="747304"/>
    <lineage>
        <taxon>Bacteria</taxon>
        <taxon>Pseudomonadati</taxon>
        <taxon>Pseudomonadota</taxon>
        <taxon>Betaproteobacteria</taxon>
        <taxon>Burkholderiales</taxon>
        <taxon>Comamonadaceae</taxon>
    </lineage>
</organism>
<dbReference type="SUPFAM" id="SSF90123">
    <property type="entry name" value="ABC transporter transmembrane region"/>
    <property type="match status" value="1"/>
</dbReference>
<evidence type="ECO:0000313" key="11">
    <source>
        <dbReference type="EMBL" id="GHC94845.1"/>
    </source>
</evidence>
<sequence>MRRAFLVCRMPPPSSAPLSPSTPAHAARELYAALWRHAEGARGQLAGAMALLGGAQVVRLAMPWLAAQGINALQRGELQGAARWIVALLGIYLVSWLMHGPGRVLERNVAVHVREQLGDRLYARIAGAPLAWHGSQHSGELQHRVHQASRALADFAQNQFVYLQNIVNFFGPLIALTLLSRSSGALALGGYVLIAAVVLRFDRALMLLARQENDADRRYVAALVDFIGNTATVIGLRLASASRALMRLRMRAVSGPLRRATIVGEGKWFTVDILGLALTWGLVVLYVWQTRRPGEAVLLGGVFMIYQYAQQTATVIGSMAGNFQSFARMHTDYRSAEPLLAAPQRADEAAERLDAGATWQELALRGLHWHYADSARGHGLRAVDLQLARGQRVALVGASGGGKSTLLRVLAGLYPPASGQLLFDGQAGDWPRLRNIATLIPQETEVFEASVRENLAFGLPRDDADLLAAVHTSAFDEVLAGLQGDLDTPLTERGANLSGGQRQRLCLARGVLSARGSSLLLLDEPTSALDPATEARVLDRIADAFPDACVIASIHRMSLLSHFDQIVVMEAGRVRDAGPREEVLARQPQLRAADGRPAPHGP</sequence>
<feature type="domain" description="ABC transmembrane type-1" evidence="10">
    <location>
        <begin position="46"/>
        <end position="328"/>
    </location>
</feature>
<feature type="domain" description="ABC transporter" evidence="9">
    <location>
        <begin position="364"/>
        <end position="596"/>
    </location>
</feature>